<gene>
    <name evidence="3" type="ORF">CHRY9390_00029</name>
</gene>
<dbReference type="Gene3D" id="3.10.620.30">
    <property type="match status" value="1"/>
</dbReference>
<comment type="caution">
    <text evidence="3">The sequence shown here is derived from an EMBL/GenBank/DDBJ whole genome shotgun (WGS) entry which is preliminary data.</text>
</comment>
<organism evidence="3 4">
    <name type="scientific">Chryseobacterium aquaeductus</name>
    <dbReference type="NCBI Taxonomy" id="2675056"/>
    <lineage>
        <taxon>Bacteria</taxon>
        <taxon>Pseudomonadati</taxon>
        <taxon>Bacteroidota</taxon>
        <taxon>Flavobacteriia</taxon>
        <taxon>Flavobacteriales</taxon>
        <taxon>Weeksellaceae</taxon>
        <taxon>Chryseobacterium group</taxon>
        <taxon>Chryseobacterium</taxon>
    </lineage>
</organism>
<evidence type="ECO:0000259" key="1">
    <source>
        <dbReference type="Pfam" id="PF01841"/>
    </source>
</evidence>
<keyword evidence="4" id="KW-1185">Reference proteome</keyword>
<proteinExistence type="predicted"/>
<dbReference type="Gene3D" id="2.60.120.1130">
    <property type="match status" value="1"/>
</dbReference>
<dbReference type="Gene3D" id="2.60.40.3140">
    <property type="match status" value="1"/>
</dbReference>
<dbReference type="Pfam" id="PF12969">
    <property type="entry name" value="DUF3857"/>
    <property type="match status" value="1"/>
</dbReference>
<sequence>MKKLLLLFCVIIANTLIFAQKHEFLKMPKFGIEDLNKAKSAIDEKAPAEILYRSVHYRVDPYNGQLIKKYAYRVKIYDKDKVEEWLNLEIPLYDNNSGSREILNSIKAYVYNLEDGKIAETKVDKSSKFKSKENKYVTVNKYAFPNIKNGSVIEYQYEVTSPFIYEIPLIYIELDTPSMYTEYVLDSPTNMSYNIDFTGSLKPKHQKVGEEFLYGADSKTYRFGYENLKSFKPEKFVKNNDNYRTKLRAELHSTFFNNGLKTYTSTWEDIRKKLWEHEEFGLQYKRDKLVKEILPKTISEEKDELKKASSIFDFVKNSYTWNENNGIYTENGVRDLIKTKTGNTADINLTLINMLRSQGLKANPILISTVKNGFVNLTFPNIGNFNYVIAAVEIDKIVYLFDATSKQSKEGILPGRVWNSNGLLLKDDKAELISLNNIKSSHSFHTTKAKIDEDGTVTGEYQDQDEGLLALNAKENYDENPDKYTKQYKENFAVDFSNISSRVLDDGEFRSTMRFTSNNMIDNLGKRKIINPLLFLHQTSNDFDQQEERKYMIDFISPIIKTKVVEIEIPEGYDIAELPKSKKIVTEDKEISYSYVVERKGNKILTVSEFKIASSDYPKEYYPAFKKIWKVISDSENQVMSLIKK</sequence>
<dbReference type="Proteomes" id="UP000662618">
    <property type="component" value="Unassembled WGS sequence"/>
</dbReference>
<dbReference type="RefSeq" id="WP_162086601.1">
    <property type="nucleotide sequence ID" value="NZ_CAJIMS010000001.1"/>
</dbReference>
<dbReference type="SUPFAM" id="SSF54001">
    <property type="entry name" value="Cysteine proteinases"/>
    <property type="match status" value="1"/>
</dbReference>
<dbReference type="InterPro" id="IPR024618">
    <property type="entry name" value="DUF3857"/>
</dbReference>
<dbReference type="InterPro" id="IPR002931">
    <property type="entry name" value="Transglutaminase-like"/>
</dbReference>
<evidence type="ECO:0000313" key="3">
    <source>
        <dbReference type="EMBL" id="CAD7796606.1"/>
    </source>
</evidence>
<feature type="domain" description="DUF3857" evidence="2">
    <location>
        <begin position="66"/>
        <end position="231"/>
    </location>
</feature>
<reference evidence="3" key="1">
    <citation type="submission" date="2020-12" db="EMBL/GenBank/DDBJ databases">
        <authorList>
            <person name="Rodrigo-Torres L."/>
            <person name="Arahal R. D."/>
            <person name="Lucena T."/>
        </authorList>
    </citation>
    <scope>NUCLEOTIDE SEQUENCE</scope>
    <source>
        <strain evidence="3">CECT 9390</strain>
    </source>
</reference>
<protein>
    <recommendedName>
        <fullName evidence="5">Transglutaminase</fullName>
    </recommendedName>
</protein>
<name>A0A9N8MKN0_9FLAO</name>
<dbReference type="InterPro" id="IPR038765">
    <property type="entry name" value="Papain-like_cys_pep_sf"/>
</dbReference>
<dbReference type="Pfam" id="PF01841">
    <property type="entry name" value="Transglut_core"/>
    <property type="match status" value="1"/>
</dbReference>
<dbReference type="AlphaFoldDB" id="A0A9N8MKN0"/>
<evidence type="ECO:0000259" key="2">
    <source>
        <dbReference type="Pfam" id="PF12969"/>
    </source>
</evidence>
<evidence type="ECO:0000313" key="4">
    <source>
        <dbReference type="Proteomes" id="UP000662618"/>
    </source>
</evidence>
<feature type="domain" description="Transglutaminase-like" evidence="1">
    <location>
        <begin position="296"/>
        <end position="364"/>
    </location>
</feature>
<dbReference type="EMBL" id="CAJIMS010000001">
    <property type="protein sequence ID" value="CAD7796606.1"/>
    <property type="molecule type" value="Genomic_DNA"/>
</dbReference>
<accession>A0A9N8MKN0</accession>
<evidence type="ECO:0008006" key="5">
    <source>
        <dbReference type="Google" id="ProtNLM"/>
    </source>
</evidence>